<sequence length="327" mass="36555">MSINHLAFNNLITNLTCCTNQGYTIYSLSPALEKKLSVEFDGGVGIMKMFNKSNIVVLVGGGEKPFKSKDTFVLWDQKNKSSLIEIDMREPVKNVLIFNEKIVAVLEKKICLFKWTGDLLDKKETYSNEKGLCVVNMTSDVIATLGSKKGEIAIWKISNDNYKTIQAHLTNVEALAISHNGKFVATASETGTLIRIFSTETGNKEYEFRRGTQSANIYDLCFNTDATVLACTTSNGTVHVFDIYNDKNTTKNTQSMLSGLQNWLPTYFSSQWAYKQLSINNTTPSVCAFDENNDLHIATVDGNYYKIPGKTKEFNNVTQGNLFVNNK</sequence>
<evidence type="ECO:0000313" key="4">
    <source>
        <dbReference type="EMBL" id="QKF94428.1"/>
    </source>
</evidence>
<organism evidence="4 5">
    <name type="scientific">Fadolivirus FV1/VV64</name>
    <dbReference type="NCBI Taxonomy" id="3070911"/>
    <lineage>
        <taxon>Viruses</taxon>
        <taxon>Varidnaviria</taxon>
        <taxon>Bamfordvirae</taxon>
        <taxon>Nucleocytoviricota</taxon>
        <taxon>Megaviricetes</taxon>
        <taxon>Imitervirales</taxon>
        <taxon>Mimiviridae</taxon>
        <taxon>Klosneuvirinae</taxon>
        <taxon>Fadolivirus</taxon>
        <taxon>Fadolivirus algeromassiliense</taxon>
    </lineage>
</organism>
<dbReference type="Proteomes" id="UP001162001">
    <property type="component" value="Segment"/>
</dbReference>
<evidence type="ECO:0000313" key="5">
    <source>
        <dbReference type="Proteomes" id="UP001162001"/>
    </source>
</evidence>
<dbReference type="InterPro" id="IPR048720">
    <property type="entry name" value="PROPPIN"/>
</dbReference>
<accession>A0A7D3UQE0</accession>
<keyword evidence="2" id="KW-0677">Repeat</keyword>
<dbReference type="SMART" id="SM00320">
    <property type="entry name" value="WD40"/>
    <property type="match status" value="2"/>
</dbReference>
<evidence type="ECO:0000256" key="3">
    <source>
        <dbReference type="ARBA" id="ARBA00025740"/>
    </source>
</evidence>
<dbReference type="InterPro" id="IPR036322">
    <property type="entry name" value="WD40_repeat_dom_sf"/>
</dbReference>
<keyword evidence="1" id="KW-0853">WD repeat</keyword>
<protein>
    <submittedName>
        <fullName evidence="4">WD40 repeat protein</fullName>
    </submittedName>
</protein>
<keyword evidence="5" id="KW-1185">Reference proteome</keyword>
<dbReference type="SUPFAM" id="SSF50978">
    <property type="entry name" value="WD40 repeat-like"/>
    <property type="match status" value="1"/>
</dbReference>
<reference evidence="4 5" key="1">
    <citation type="submission" date="2020-04" db="EMBL/GenBank/DDBJ databases">
        <title>Advantages and limits of metagenomic assembly and binning of a giant virus.</title>
        <authorList>
            <person name="Schulz F."/>
            <person name="Andreani J."/>
            <person name="Francis R."/>
            <person name="Boudjemaa H."/>
            <person name="Bou Khalil J.Y."/>
            <person name="Lee J."/>
            <person name="La Scola B."/>
            <person name="Woyke T."/>
        </authorList>
    </citation>
    <scope>NUCLEOTIDE SEQUENCE [LARGE SCALE GENOMIC DNA]</scope>
    <source>
        <strain evidence="4 5">FV1/VV64</strain>
    </source>
</reference>
<dbReference type="Pfam" id="PF21032">
    <property type="entry name" value="PROPPIN"/>
    <property type="match status" value="1"/>
</dbReference>
<gene>
    <name evidence="4" type="ORF">Fadolivirus_1_970</name>
</gene>
<dbReference type="InterPro" id="IPR001680">
    <property type="entry name" value="WD40_rpt"/>
</dbReference>
<dbReference type="InterPro" id="IPR015943">
    <property type="entry name" value="WD40/YVTN_repeat-like_dom_sf"/>
</dbReference>
<dbReference type="Gene3D" id="2.130.10.10">
    <property type="entry name" value="YVTN repeat-like/Quinoprotein amine dehydrogenase"/>
    <property type="match status" value="1"/>
</dbReference>
<evidence type="ECO:0000256" key="2">
    <source>
        <dbReference type="ARBA" id="ARBA00022737"/>
    </source>
</evidence>
<evidence type="ECO:0000256" key="1">
    <source>
        <dbReference type="ARBA" id="ARBA00022574"/>
    </source>
</evidence>
<name>A0A7D3UQE0_9VIRU</name>
<comment type="similarity">
    <text evidence="3">Belongs to the WD repeat PROPPIN family.</text>
</comment>
<proteinExistence type="inferred from homology"/>
<dbReference type="EMBL" id="MT418680">
    <property type="protein sequence ID" value="QKF94428.1"/>
    <property type="molecule type" value="Genomic_DNA"/>
</dbReference>
<dbReference type="PANTHER" id="PTHR11227">
    <property type="entry name" value="WD-REPEAT PROTEIN INTERACTING WITH PHOSPHOINOSIDES WIPI -RELATED"/>
    <property type="match status" value="1"/>
</dbReference>